<organism evidence="4 5">
    <name type="scientific">Taxus chinensis</name>
    <name type="common">Chinese yew</name>
    <name type="synonym">Taxus wallichiana var. chinensis</name>
    <dbReference type="NCBI Taxonomy" id="29808"/>
    <lineage>
        <taxon>Eukaryota</taxon>
        <taxon>Viridiplantae</taxon>
        <taxon>Streptophyta</taxon>
        <taxon>Embryophyta</taxon>
        <taxon>Tracheophyta</taxon>
        <taxon>Spermatophyta</taxon>
        <taxon>Pinopsida</taxon>
        <taxon>Pinidae</taxon>
        <taxon>Conifers II</taxon>
        <taxon>Cupressales</taxon>
        <taxon>Taxaceae</taxon>
        <taxon>Taxus</taxon>
    </lineage>
</organism>
<evidence type="ECO:0000256" key="1">
    <source>
        <dbReference type="ARBA" id="ARBA00009995"/>
    </source>
</evidence>
<comment type="similarity">
    <text evidence="1">Belongs to the UDP-glycosyltransferase family.</text>
</comment>
<evidence type="ECO:0000313" key="4">
    <source>
        <dbReference type="EMBL" id="KAH9312514.1"/>
    </source>
</evidence>
<feature type="non-terminal residue" evidence="4">
    <location>
        <position position="1"/>
    </location>
</feature>
<accession>A0AA38L226</accession>
<evidence type="ECO:0000256" key="2">
    <source>
        <dbReference type="ARBA" id="ARBA00022679"/>
    </source>
</evidence>
<keyword evidence="2" id="KW-0808">Transferase</keyword>
<dbReference type="Pfam" id="PF00201">
    <property type="entry name" value="UDPGT"/>
    <property type="match status" value="1"/>
</dbReference>
<comment type="caution">
    <text evidence="4">The sequence shown here is derived from an EMBL/GenBank/DDBJ whole genome shotgun (WGS) entry which is preliminary data.</text>
</comment>
<reference evidence="4 5" key="1">
    <citation type="journal article" date="2021" name="Nat. Plants">
        <title>The Taxus genome provides insights into paclitaxel biosynthesis.</title>
        <authorList>
            <person name="Xiong X."/>
            <person name="Gou J."/>
            <person name="Liao Q."/>
            <person name="Li Y."/>
            <person name="Zhou Q."/>
            <person name="Bi G."/>
            <person name="Li C."/>
            <person name="Du R."/>
            <person name="Wang X."/>
            <person name="Sun T."/>
            <person name="Guo L."/>
            <person name="Liang H."/>
            <person name="Lu P."/>
            <person name="Wu Y."/>
            <person name="Zhang Z."/>
            <person name="Ro D.K."/>
            <person name="Shang Y."/>
            <person name="Huang S."/>
            <person name="Yan J."/>
        </authorList>
    </citation>
    <scope>NUCLEOTIDE SEQUENCE [LARGE SCALE GENOMIC DNA]</scope>
    <source>
        <strain evidence="4">Ta-2019</strain>
    </source>
</reference>
<proteinExistence type="inferred from homology"/>
<gene>
    <name evidence="4" type="ORF">KI387_027549</name>
</gene>
<dbReference type="InterPro" id="IPR058980">
    <property type="entry name" value="Glyco_transf_N"/>
</dbReference>
<evidence type="ECO:0000259" key="3">
    <source>
        <dbReference type="Pfam" id="PF26168"/>
    </source>
</evidence>
<dbReference type="AlphaFoldDB" id="A0AA38L226"/>
<dbReference type="PANTHER" id="PTHR48047">
    <property type="entry name" value="GLYCOSYLTRANSFERASE"/>
    <property type="match status" value="1"/>
</dbReference>
<dbReference type="SUPFAM" id="SSF53756">
    <property type="entry name" value="UDP-Glycosyltransferase/glycogen phosphorylase"/>
    <property type="match status" value="1"/>
</dbReference>
<dbReference type="PANTHER" id="PTHR48047:SF107">
    <property type="entry name" value="UDP-GLYCOSYLTRANSFERASE 92A1-LIKE"/>
    <property type="match status" value="1"/>
</dbReference>
<feature type="domain" description="Glycosyltransferase N-terminal" evidence="3">
    <location>
        <begin position="10"/>
        <end position="158"/>
    </location>
</feature>
<protein>
    <recommendedName>
        <fullName evidence="3">Glycosyltransferase N-terminal domain-containing protein</fullName>
    </recommendedName>
</protein>
<dbReference type="Proteomes" id="UP000824469">
    <property type="component" value="Unassembled WGS sequence"/>
</dbReference>
<dbReference type="CDD" id="cd03784">
    <property type="entry name" value="GT1_Gtf-like"/>
    <property type="match status" value="1"/>
</dbReference>
<dbReference type="GO" id="GO:0035251">
    <property type="term" value="F:UDP-glucosyltransferase activity"/>
    <property type="evidence" value="ECO:0007669"/>
    <property type="project" value="TreeGrafter"/>
</dbReference>
<dbReference type="InterPro" id="IPR002213">
    <property type="entry name" value="UDP_glucos_trans"/>
</dbReference>
<sequence length="425" mass="46639">MTKGFHKPHVVAVPYLALGHSIPFLDLAMHLASHGLTVSYVTTPANVACLEQPIHEALNNGLDIRVVVLPSPVVEGLPEGCENTDLVPSESRGLIRELMSKLEHPFHTWMENQFHEETLEPPLCVIHDMCIGWAADTAQEYNIPSFLFNTCGAFGTILLRSISCSILQNCVSERRGGQRCAQLGSATTYQIGQTRGRVFPPKFLGSAGNVSARGKMADISEGELVSWLDSQCLRSVVYVSFGSQTFLSQQQTNALARGLEGSEQPFVWAFKVSPNIETTNSDSADLASTYLPEGFLERTKKRGMVIWGGAPQLLILSHPSVGAFMSHCGWNSTLESITHGVPIVAWPMFGDQRFNSKLITELGIGIQFCQDKDGLPDKERVKEVLRRVLIEDKGKEIGKRTVKLKEMAEKAVKQEGSSAADLQAF</sequence>
<evidence type="ECO:0000313" key="5">
    <source>
        <dbReference type="Proteomes" id="UP000824469"/>
    </source>
</evidence>
<dbReference type="Pfam" id="PF26168">
    <property type="entry name" value="Glyco_transf_N"/>
    <property type="match status" value="1"/>
</dbReference>
<keyword evidence="5" id="KW-1185">Reference proteome</keyword>
<dbReference type="Gene3D" id="3.40.50.2000">
    <property type="entry name" value="Glycogen Phosphorylase B"/>
    <property type="match status" value="2"/>
</dbReference>
<dbReference type="FunFam" id="3.40.50.2000:FF:000060">
    <property type="entry name" value="Glycosyltransferase"/>
    <property type="match status" value="1"/>
</dbReference>
<dbReference type="EMBL" id="JAHRHJ020000006">
    <property type="protein sequence ID" value="KAH9312514.1"/>
    <property type="molecule type" value="Genomic_DNA"/>
</dbReference>
<name>A0AA38L226_TAXCH</name>